<sequence length="883" mass="94302">MTPLVEELRVALDRDSAKLVAELLTGVPEAERAPCRTLLKHYRENRFRDAWVVAAAGLESGAVAVARRLRSASPPTSWLPIAGYHPDQARTSGARAWPLVADVLLDRQVAWLPDLVTRLAEVDPRGWGDDRQVLTERLRLALDLPRPCGAGYLRWVVQQRLSVSWRRDDRSTAERLRAEPDPDALVAAVLTVPGIGTELDVRRGEHLAQWGPEGWHAALRETLADGTLDRDRFLDALLGALLVGGPVAHQHDLAVVLADTRVSPEQTATRVREFCALVPESTGPVAGAALDLVRAAVAGEVVTARGALAATSAASHRREKGLVRTHVRWLVDLARQHPDLRDDVLLALAEVFAHEHHDLARQAWDAVDGLRDGATGAVLDHLRHRSGDLPPDVRGRAGQALGGVPDAAAREAADTADDDFAPLPPAPHPPRVHDLDELVEAIVQHSRHGRPGDAERVLDGMARFGARDLGALVAALDPVADRFALSWERTPHFAVHPFLAAVTRRPGAPRWRGERPPPPGPLPAGGEGVLALRAQEVVDRVRAGESSPLLSFPDTAVGHVDPDRVLEDLQRAAATGTAPWPADLEQTWLRFPRTDLAPSYLDRLRSVGAPAADWLLQQLTAARPEALATAEPVPERGSRSGYRVAAEGAGRPAVSLSGPDARTPLARQGLDGTGLPAQVVGLWWWGGGWEAAYALSCLPSHREVAAGHLVAALVNTEQRREVSIVSALAALPEAQGPTGRATHLAVAYALLSSDERVRLAALDALGGFTAGGGLDAPAAGAVLGELLTLEEVKPVRVARTLAPLAHADRPQVRGFVARYLLAALTTVLPLQRKGCADLLALAADACHETGPHPRVSGLAEVVAAGGRSRLVAEARRLLPLTQP</sequence>
<proteinExistence type="predicted"/>
<dbReference type="RefSeq" id="WP_370439519.1">
    <property type="nucleotide sequence ID" value="NZ_JBGFTU010000001.1"/>
</dbReference>
<gene>
    <name evidence="1" type="ORF">AB2L27_00645</name>
</gene>
<protein>
    <recommendedName>
        <fullName evidence="3">HEAT repeat domain-containing protein</fullName>
    </recommendedName>
</protein>
<dbReference type="Proteomes" id="UP001565927">
    <property type="component" value="Unassembled WGS sequence"/>
</dbReference>
<evidence type="ECO:0000313" key="2">
    <source>
        <dbReference type="Proteomes" id="UP001565927"/>
    </source>
</evidence>
<accession>A0ABV4GXD0</accession>
<organism evidence="1 2">
    <name type="scientific">Kineococcus halophytocola</name>
    <dbReference type="NCBI Taxonomy" id="3234027"/>
    <lineage>
        <taxon>Bacteria</taxon>
        <taxon>Bacillati</taxon>
        <taxon>Actinomycetota</taxon>
        <taxon>Actinomycetes</taxon>
        <taxon>Kineosporiales</taxon>
        <taxon>Kineosporiaceae</taxon>
        <taxon>Kineococcus</taxon>
    </lineage>
</organism>
<evidence type="ECO:0000313" key="1">
    <source>
        <dbReference type="EMBL" id="MEZ0163267.1"/>
    </source>
</evidence>
<comment type="caution">
    <text evidence="1">The sequence shown here is derived from an EMBL/GenBank/DDBJ whole genome shotgun (WGS) entry which is preliminary data.</text>
</comment>
<reference evidence="1 2" key="1">
    <citation type="submission" date="2024-07" db="EMBL/GenBank/DDBJ databases">
        <authorList>
            <person name="Thanompreechachai J."/>
            <person name="Duangmal K."/>
        </authorList>
    </citation>
    <scope>NUCLEOTIDE SEQUENCE [LARGE SCALE GENOMIC DNA]</scope>
    <source>
        <strain evidence="1 2">LSe6-4</strain>
    </source>
</reference>
<evidence type="ECO:0008006" key="3">
    <source>
        <dbReference type="Google" id="ProtNLM"/>
    </source>
</evidence>
<keyword evidence="2" id="KW-1185">Reference proteome</keyword>
<name>A0ABV4GXD0_9ACTN</name>
<dbReference type="EMBL" id="JBGFTU010000001">
    <property type="protein sequence ID" value="MEZ0163267.1"/>
    <property type="molecule type" value="Genomic_DNA"/>
</dbReference>